<evidence type="ECO:0000313" key="1">
    <source>
        <dbReference type="EMBL" id="KAJ9053821.1"/>
    </source>
</evidence>
<proteinExistence type="predicted"/>
<evidence type="ECO:0000313" key="2">
    <source>
        <dbReference type="Proteomes" id="UP001165960"/>
    </source>
</evidence>
<dbReference type="Proteomes" id="UP001165960">
    <property type="component" value="Unassembled WGS sequence"/>
</dbReference>
<comment type="caution">
    <text evidence="1">The sequence shown here is derived from an EMBL/GenBank/DDBJ whole genome shotgun (WGS) entry which is preliminary data.</text>
</comment>
<gene>
    <name evidence="1" type="ORF">DSO57_1020417</name>
</gene>
<organism evidence="1 2">
    <name type="scientific">Entomophthora muscae</name>
    <dbReference type="NCBI Taxonomy" id="34485"/>
    <lineage>
        <taxon>Eukaryota</taxon>
        <taxon>Fungi</taxon>
        <taxon>Fungi incertae sedis</taxon>
        <taxon>Zoopagomycota</taxon>
        <taxon>Entomophthoromycotina</taxon>
        <taxon>Entomophthoromycetes</taxon>
        <taxon>Entomophthorales</taxon>
        <taxon>Entomophthoraceae</taxon>
        <taxon>Entomophthora</taxon>
    </lineage>
</organism>
<sequence length="741" mass="82264">MVRLASKAMFGRLFALANPIKTDLELLQSNWESLLKTCENFDKRDIDKCRVEKTSIPGILSTILRLIQQDESKKDGLDSDFSCLDYFLQEKALAILVEHAKQDIPKGLRLEVTRFFSILISRHSNRILPPLTARKPLLNLIHSFLSNPDDDNRTREAHINLLLSLITTLNQNPGLLGLFTTLPTVRSRPSSALGSVTLCMTQTVVKAESFAPVQILLISLQNYICTSGSTGVHARGALFELIHLLSSDPESTALLIHDPMFKNIMLEQLNLLYSAMPAGMFTQAASEELISEESLNIQIPSDANSKVDDFFELWKFTNKLLSTTNSLYPEISECILGSIIVPFLEDVVLESLISSSTAIFCSRIMYYIEMLNESPSSEVYSVLLSLALDPRKDKTSLFNRLSQRICEHDDQASIVSLRLFDTLLATYHPAVYQTALPGLLSSSLKRTPNEALVKRFLGLIRPIKPDLNEDLKEYLELLNPSSSGHDDYFIESLVCSNKYDTKVAYLHARMAQSDGGASLPPLLTVLVSELQNISGRSHERIILLTGIIIRLIKLPSSRLLAEQDPNSPYSGFADHLCGLLTKGLVELETRMEKLGSDVWDVQAIEGAFTETPSLSSTCSSPVDSHECFPTTPSILPMTERSLTSPTPMYSHSESLKPGSTKIRRSSSISNLYTAVASQTNNPSETIAPLPAQDAPSVDLLIYVAEAHRPLFLSYIALQESCKEMAAFLTVYYTLDRSAVFE</sequence>
<protein>
    <submittedName>
        <fullName evidence="1">Uncharacterized protein</fullName>
    </submittedName>
</protein>
<dbReference type="EMBL" id="QTSX02006485">
    <property type="protein sequence ID" value="KAJ9053821.1"/>
    <property type="molecule type" value="Genomic_DNA"/>
</dbReference>
<accession>A0ACC2RUP3</accession>
<keyword evidence="2" id="KW-1185">Reference proteome</keyword>
<name>A0ACC2RUP3_9FUNG</name>
<reference evidence="1" key="1">
    <citation type="submission" date="2022-04" db="EMBL/GenBank/DDBJ databases">
        <title>Genome of the entomopathogenic fungus Entomophthora muscae.</title>
        <authorList>
            <person name="Elya C."/>
            <person name="Lovett B.R."/>
            <person name="Lee E."/>
            <person name="Macias A.M."/>
            <person name="Hajek A.E."/>
            <person name="De Bivort B.L."/>
            <person name="Kasson M.T."/>
            <person name="De Fine Licht H.H."/>
            <person name="Stajich J.E."/>
        </authorList>
    </citation>
    <scope>NUCLEOTIDE SEQUENCE</scope>
    <source>
        <strain evidence="1">Berkeley</strain>
    </source>
</reference>